<proteinExistence type="predicted"/>
<dbReference type="PANTHER" id="PTHR34382">
    <property type="entry name" value="PTS SYSTEM N,N'-DIACETYLCHITOBIOSE-SPECIFIC EIIA COMPONENT"/>
    <property type="match status" value="1"/>
</dbReference>
<dbReference type="Pfam" id="PF02255">
    <property type="entry name" value="PTS_IIA"/>
    <property type="match status" value="1"/>
</dbReference>
<evidence type="ECO:0000313" key="9">
    <source>
        <dbReference type="Proteomes" id="UP000037146"/>
    </source>
</evidence>
<dbReference type="PATRIC" id="fig|1679170.3.peg.2269"/>
<gene>
    <name evidence="8" type="ORF">AC625_10175</name>
</gene>
<keyword evidence="6" id="KW-0479">Metal-binding</keyword>
<dbReference type="CDD" id="cd00215">
    <property type="entry name" value="PTS_IIA_lac"/>
    <property type="match status" value="1"/>
</dbReference>
<comment type="caution">
    <text evidence="8">The sequence shown here is derived from an EMBL/GenBank/DDBJ whole genome shotgun (WGS) entry which is preliminary data.</text>
</comment>
<organism evidence="8 9">
    <name type="scientific">Peribacillus loiseleuriae</name>
    <dbReference type="NCBI Taxonomy" id="1679170"/>
    <lineage>
        <taxon>Bacteria</taxon>
        <taxon>Bacillati</taxon>
        <taxon>Bacillota</taxon>
        <taxon>Bacilli</taxon>
        <taxon>Bacillales</taxon>
        <taxon>Bacillaceae</taxon>
        <taxon>Peribacillus</taxon>
    </lineage>
</organism>
<dbReference type="PIRSF" id="PIRSF000699">
    <property type="entry name" value="PTS_IILac_III"/>
    <property type="match status" value="1"/>
</dbReference>
<dbReference type="SUPFAM" id="SSF46973">
    <property type="entry name" value="Enzyme IIa from lactose specific PTS, IIa-lac"/>
    <property type="match status" value="1"/>
</dbReference>
<dbReference type="PANTHER" id="PTHR34382:SF10">
    <property type="entry name" value="PTS SYSTEM OLIGO-BETA-MANNOSIDE-SPECIFIC EIIA COMPONENT"/>
    <property type="match status" value="1"/>
</dbReference>
<feature type="active site" description="Tele-phosphohistidine intermediate" evidence="5">
    <location>
        <position position="76"/>
    </location>
</feature>
<protein>
    <submittedName>
        <fullName evidence="8">PTS cellobiose transporter subunit IIA</fullName>
    </submittedName>
</protein>
<evidence type="ECO:0000256" key="2">
    <source>
        <dbReference type="ARBA" id="ARBA00022597"/>
    </source>
</evidence>
<dbReference type="InterPro" id="IPR036542">
    <property type="entry name" value="PTS_IIA_lac/cel_sf"/>
</dbReference>
<evidence type="ECO:0000256" key="3">
    <source>
        <dbReference type="ARBA" id="ARBA00022679"/>
    </source>
</evidence>
<dbReference type="STRING" id="1679170.AC625_10175"/>
<evidence type="ECO:0000256" key="4">
    <source>
        <dbReference type="ARBA" id="ARBA00022683"/>
    </source>
</evidence>
<keyword evidence="2" id="KW-0762">Sugar transport</keyword>
<sequence length="107" mass="11869">MEKLELVSFQIISSVGMAKSSYIEAIQEAKKGNFEKAKACINEGKNSFAQAHKAHSELIQSEASGEGINPTLLLLHAEDQMMSAETCKILAEELIENYERIIALEKR</sequence>
<evidence type="ECO:0000256" key="6">
    <source>
        <dbReference type="PIRSR" id="PIRSR000699-2"/>
    </source>
</evidence>
<evidence type="ECO:0000256" key="1">
    <source>
        <dbReference type="ARBA" id="ARBA00022448"/>
    </source>
</evidence>
<dbReference type="GO" id="GO:0046872">
    <property type="term" value="F:metal ion binding"/>
    <property type="evidence" value="ECO:0007669"/>
    <property type="project" value="UniProtKB-KW"/>
</dbReference>
<feature type="binding site" evidence="6">
    <location>
        <position position="79"/>
    </location>
    <ligand>
        <name>Mg(2+)</name>
        <dbReference type="ChEBI" id="CHEBI:18420"/>
        <note>ligand shared between all trimeric partners</note>
    </ligand>
</feature>
<feature type="modified residue" description="Phosphohistidine; by HPr" evidence="7">
    <location>
        <position position="76"/>
    </location>
</feature>
<dbReference type="Gene3D" id="1.20.58.80">
    <property type="entry name" value="Phosphotransferase system, lactose/cellobiose-type IIA subunit"/>
    <property type="match status" value="1"/>
</dbReference>
<evidence type="ECO:0000256" key="5">
    <source>
        <dbReference type="PIRSR" id="PIRSR000699-1"/>
    </source>
</evidence>
<keyword evidence="1" id="KW-0813">Transport</keyword>
<dbReference type="RefSeq" id="WP_049681195.1">
    <property type="nucleotide sequence ID" value="NZ_LFZW01000001.1"/>
</dbReference>
<dbReference type="EMBL" id="LFZW01000001">
    <property type="protein sequence ID" value="KMY49848.1"/>
    <property type="molecule type" value="Genomic_DNA"/>
</dbReference>
<keyword evidence="6" id="KW-0460">Magnesium</keyword>
<reference evidence="9" key="1">
    <citation type="submission" date="2015-07" db="EMBL/GenBank/DDBJ databases">
        <title>Genome sequencing project for genomic taxonomy and phylogenomics of Bacillus-like bacteria.</title>
        <authorList>
            <person name="Liu B."/>
            <person name="Wang J."/>
            <person name="Zhu Y."/>
            <person name="Liu G."/>
            <person name="Chen Q."/>
            <person name="Chen Z."/>
            <person name="Lan J."/>
            <person name="Che J."/>
            <person name="Ge C."/>
            <person name="Shi H."/>
            <person name="Pan Z."/>
            <person name="Liu X."/>
        </authorList>
    </citation>
    <scope>NUCLEOTIDE SEQUENCE [LARGE SCALE GENOMIC DNA]</scope>
    <source>
        <strain evidence="9">FJAT-27997</strain>
    </source>
</reference>
<accession>A0A0K9GT96</accession>
<comment type="cofactor">
    <cofactor evidence="6">
        <name>Mg(2+)</name>
        <dbReference type="ChEBI" id="CHEBI:18420"/>
    </cofactor>
    <text evidence="6">Binds 1 Mg(2+) ion per trimer.</text>
</comment>
<name>A0A0K9GT96_9BACI</name>
<dbReference type="GO" id="GO:0009401">
    <property type="term" value="P:phosphoenolpyruvate-dependent sugar phosphotransferase system"/>
    <property type="evidence" value="ECO:0007669"/>
    <property type="project" value="UniProtKB-KW"/>
</dbReference>
<evidence type="ECO:0000256" key="7">
    <source>
        <dbReference type="PROSITE-ProRule" id="PRU00418"/>
    </source>
</evidence>
<dbReference type="OrthoDB" id="350602at2"/>
<dbReference type="PROSITE" id="PS51095">
    <property type="entry name" value="PTS_EIIA_TYPE_3"/>
    <property type="match status" value="1"/>
</dbReference>
<dbReference type="AlphaFoldDB" id="A0A0K9GT96"/>
<dbReference type="GO" id="GO:0016740">
    <property type="term" value="F:transferase activity"/>
    <property type="evidence" value="ECO:0007669"/>
    <property type="project" value="UniProtKB-KW"/>
</dbReference>
<keyword evidence="4" id="KW-0598">Phosphotransferase system</keyword>
<evidence type="ECO:0000313" key="8">
    <source>
        <dbReference type="EMBL" id="KMY49848.1"/>
    </source>
</evidence>
<dbReference type="InterPro" id="IPR003188">
    <property type="entry name" value="PTS_IIA_lac/cel"/>
</dbReference>
<dbReference type="Proteomes" id="UP000037146">
    <property type="component" value="Unassembled WGS sequence"/>
</dbReference>
<keyword evidence="9" id="KW-1185">Reference proteome</keyword>
<keyword evidence="3" id="KW-0808">Transferase</keyword>